<comment type="similarity">
    <text evidence="1">Belongs to the short-chain dehydrogenases/reductases (SDR) family.</text>
</comment>
<dbReference type="PRINTS" id="PR00081">
    <property type="entry name" value="GDHRDH"/>
</dbReference>
<reference evidence="3" key="1">
    <citation type="journal article" date="2006" name="Nature">
        <title>Deciphering the evolution and metabolism of an anammox bacterium from a community genome.</title>
        <authorList>
            <person name="Strous M."/>
            <person name="Pelletier E."/>
            <person name="Mangenot S."/>
            <person name="Rattei T."/>
            <person name="Lehner A."/>
            <person name="Taylor M.W."/>
            <person name="Horn M."/>
            <person name="Daims H."/>
            <person name="Bartol-Mavel D."/>
            <person name="Wincker P."/>
            <person name="Barbe V."/>
            <person name="Fonknechten N."/>
            <person name="Vallenet D."/>
            <person name="Segurens B."/>
            <person name="Schenowitz-Truong C."/>
            <person name="Medigue C."/>
            <person name="Collingro A."/>
            <person name="Snel B."/>
            <person name="Dutilh B.E."/>
            <person name="OpDenCamp H.J.M."/>
            <person name="vanDerDrift C."/>
            <person name="Cirpus I."/>
            <person name="vanDePas-Schoonen K.T."/>
            <person name="Harhangi H.R."/>
            <person name="vanNiftrik L."/>
            <person name="Schmid M."/>
            <person name="Keltjens J."/>
            <person name="vanDeVossenberg J."/>
            <person name="Kartal B."/>
            <person name="Meier H."/>
            <person name="Frishman D."/>
            <person name="Huynen M.A."/>
            <person name="Mewes H."/>
            <person name="Weissenbach J."/>
            <person name="Jetten M.S.M."/>
            <person name="Wagner M."/>
            <person name="LePaslier D."/>
        </authorList>
    </citation>
    <scope>NUCLEOTIDE SEQUENCE</scope>
</reference>
<dbReference type="InterPro" id="IPR002347">
    <property type="entry name" value="SDR_fam"/>
</dbReference>
<dbReference type="GO" id="GO:0016491">
    <property type="term" value="F:oxidoreductase activity"/>
    <property type="evidence" value="ECO:0007669"/>
    <property type="project" value="UniProtKB-KW"/>
</dbReference>
<dbReference type="AlphaFoldDB" id="Q1Q0A7"/>
<proteinExistence type="inferred from homology"/>
<name>Q1Q0A7_KUEST</name>
<protein>
    <submittedName>
        <fullName evidence="3">Similar to pteridine reductase 1</fullName>
        <ecNumber evidence="3">1.1.1.253</ecNumber>
    </submittedName>
</protein>
<gene>
    <name evidence="3" type="primary">ptr1</name>
    <name evidence="3" type="ORF">kustd2028</name>
</gene>
<organism evidence="3">
    <name type="scientific">Kuenenia stuttgartiensis</name>
    <dbReference type="NCBI Taxonomy" id="174633"/>
    <lineage>
        <taxon>Bacteria</taxon>
        <taxon>Pseudomonadati</taxon>
        <taxon>Planctomycetota</taxon>
        <taxon>Candidatus Brocadiia</taxon>
        <taxon>Candidatus Brocadiales</taxon>
        <taxon>Candidatus Brocadiaceae</taxon>
        <taxon>Candidatus Kuenenia</taxon>
    </lineage>
</organism>
<dbReference type="InterPro" id="IPR036291">
    <property type="entry name" value="NAD(P)-bd_dom_sf"/>
</dbReference>
<dbReference type="PRINTS" id="PR00080">
    <property type="entry name" value="SDRFAMILY"/>
</dbReference>
<keyword evidence="2 3" id="KW-0560">Oxidoreductase</keyword>
<dbReference type="EC" id="1.1.1.253" evidence="3"/>
<dbReference type="EMBL" id="CT573072">
    <property type="protein sequence ID" value="CAJ72773.1"/>
    <property type="molecule type" value="Genomic_DNA"/>
</dbReference>
<dbReference type="Pfam" id="PF13561">
    <property type="entry name" value="adh_short_C2"/>
    <property type="match status" value="1"/>
</dbReference>
<dbReference type="Gene3D" id="3.40.50.720">
    <property type="entry name" value="NAD(P)-binding Rossmann-like Domain"/>
    <property type="match status" value="1"/>
</dbReference>
<dbReference type="SUPFAM" id="SSF51735">
    <property type="entry name" value="NAD(P)-binding Rossmann-fold domains"/>
    <property type="match status" value="1"/>
</dbReference>
<dbReference type="PANTHER" id="PTHR43639:SF1">
    <property type="entry name" value="SHORT-CHAIN DEHYDROGENASE_REDUCTASE FAMILY PROTEIN"/>
    <property type="match status" value="1"/>
</dbReference>
<evidence type="ECO:0000256" key="1">
    <source>
        <dbReference type="ARBA" id="ARBA00006484"/>
    </source>
</evidence>
<accession>Q1Q0A7</accession>
<sequence length="255" mass="27991">MMSTLQNTKRAYLITGAANRIGRTLALNLAHQASVVVIHYRSSQSAAEELAKEMRDNGTTTFTIAANLESPAEAQNLLKRVWDIAGPIDVLINNASIFETGRLTEISMDDIQRNMMTNAFAPFLLSRSFARLNKDRASAVLPVIINFLDSRITGYDRQHVAYHLAKRALFALTKMMALEFAPNVRANAIAPGLILPPAGKDRAYLEQLKSANPLNSIGSADQITTAVRFLIDNEFVTGQVIYVDGGRHLIGNTYG</sequence>
<dbReference type="PANTHER" id="PTHR43639">
    <property type="entry name" value="OXIDOREDUCTASE, SHORT-CHAIN DEHYDROGENASE/REDUCTASE FAMILY (AFU_ORTHOLOGUE AFUA_5G02870)"/>
    <property type="match status" value="1"/>
</dbReference>
<evidence type="ECO:0000313" key="3">
    <source>
        <dbReference type="EMBL" id="CAJ72773.1"/>
    </source>
</evidence>
<reference evidence="3" key="2">
    <citation type="submission" date="2006-01" db="EMBL/GenBank/DDBJ databases">
        <authorList>
            <person name="Genoscope"/>
        </authorList>
    </citation>
    <scope>NUCLEOTIDE SEQUENCE</scope>
</reference>
<evidence type="ECO:0000256" key="2">
    <source>
        <dbReference type="ARBA" id="ARBA00023002"/>
    </source>
</evidence>